<comment type="caution">
    <text evidence="3">The sequence shown here is derived from an EMBL/GenBank/DDBJ whole genome shotgun (WGS) entry which is preliminary data.</text>
</comment>
<evidence type="ECO:0000256" key="1">
    <source>
        <dbReference type="SAM" id="MobiDB-lite"/>
    </source>
</evidence>
<evidence type="ECO:0000313" key="3">
    <source>
        <dbReference type="EMBL" id="MDY7227983.1"/>
    </source>
</evidence>
<proteinExistence type="predicted"/>
<feature type="chain" id="PRO_5045529711" description="Outer membrane protein beta-barrel domain-containing protein" evidence="2">
    <location>
        <begin position="22"/>
        <end position="539"/>
    </location>
</feature>
<gene>
    <name evidence="3" type="ORF">SYV04_16315</name>
</gene>
<feature type="signal peptide" evidence="2">
    <location>
        <begin position="1"/>
        <end position="21"/>
    </location>
</feature>
<evidence type="ECO:0000256" key="2">
    <source>
        <dbReference type="SAM" id="SignalP"/>
    </source>
</evidence>
<keyword evidence="4" id="KW-1185">Reference proteome</keyword>
<evidence type="ECO:0000313" key="4">
    <source>
        <dbReference type="Proteomes" id="UP001291309"/>
    </source>
</evidence>
<organism evidence="3 4">
    <name type="scientific">Hyalangium rubrum</name>
    <dbReference type="NCBI Taxonomy" id="3103134"/>
    <lineage>
        <taxon>Bacteria</taxon>
        <taxon>Pseudomonadati</taxon>
        <taxon>Myxococcota</taxon>
        <taxon>Myxococcia</taxon>
        <taxon>Myxococcales</taxon>
        <taxon>Cystobacterineae</taxon>
        <taxon>Archangiaceae</taxon>
        <taxon>Hyalangium</taxon>
    </lineage>
</organism>
<feature type="compositionally biased region" description="Pro residues" evidence="1">
    <location>
        <begin position="152"/>
        <end position="217"/>
    </location>
</feature>
<feature type="region of interest" description="Disordered" evidence="1">
    <location>
        <begin position="148"/>
        <end position="245"/>
    </location>
</feature>
<evidence type="ECO:0008006" key="5">
    <source>
        <dbReference type="Google" id="ProtNLM"/>
    </source>
</evidence>
<dbReference type="EMBL" id="JAXIVS010000005">
    <property type="protein sequence ID" value="MDY7227983.1"/>
    <property type="molecule type" value="Genomic_DNA"/>
</dbReference>
<keyword evidence="2" id="KW-0732">Signal</keyword>
<accession>A0ABU5H5A3</accession>
<reference evidence="3 4" key="1">
    <citation type="submission" date="2023-12" db="EMBL/GenBank/DDBJ databases">
        <title>the genome sequence of Hyalangium sp. s54d21.</title>
        <authorList>
            <person name="Zhang X."/>
        </authorList>
    </citation>
    <scope>NUCLEOTIDE SEQUENCE [LARGE SCALE GENOMIC DNA]</scope>
    <source>
        <strain evidence="4">s54d21</strain>
    </source>
</reference>
<protein>
    <recommendedName>
        <fullName evidence="5">Outer membrane protein beta-barrel domain-containing protein</fullName>
    </recommendedName>
</protein>
<sequence length="539" mass="57547">MSGWGAILALALVLASQVAMAQKRNAKAKPPRVVVLDFEGDRRGALRTQVEAALKKTKQVELVPLKRYTAAAGKAGVRGAEMRSSEGVASVAPGLKVDAVVTANATGRVLVVRMLGARGQELWTKDVKLQKGRMSASDARRLAAGLATTAVSPPPVVEPPPAEPATPPAEPTEPATRPPESAPPPVATAPSTPPPEATPAPAQTPPPEGTPTKPAEPPEAVATPKPSEPLVAPTPIDDESHTSTSAIDPYATRAELEAQDRHRYPPLFRLFLGGTTTWRMYCARPGVSSCAAFDSRPEEQQVGDTVDFESGVPYLGLVGQLELMPLGRMENKFLRGLGLGVGYVRGYSETRVKVTTETGETPTRTVVATDTMLMASLLYRYYFNMGTESTPRLGFAGLKGGMLGRAFDVDDEARAPLTGSHRLHPSVGLEFSVPLRRWLRIEGGGQFFLNPQAGQSLTEDKGALELEVRELGEQVSSAGWSAELGVAGDFWGPLGYSARFRYTNVKDTFTGRGSKFGWEQGGVAQENHADILWGLTVSY</sequence>
<dbReference type="RefSeq" id="WP_321546711.1">
    <property type="nucleotide sequence ID" value="NZ_JAXIVS010000005.1"/>
</dbReference>
<name>A0ABU5H5A3_9BACT</name>
<dbReference type="Proteomes" id="UP001291309">
    <property type="component" value="Unassembled WGS sequence"/>
</dbReference>